<dbReference type="InterPro" id="IPR036890">
    <property type="entry name" value="HATPase_C_sf"/>
</dbReference>
<protein>
    <submittedName>
        <fullName evidence="2">Histidine kinase/DNA gyrase B/HSP90-like ATPase</fullName>
    </submittedName>
</protein>
<dbReference type="AlphaFoldDB" id="A0A497UBR5"/>
<dbReference type="GO" id="GO:0016301">
    <property type="term" value="F:kinase activity"/>
    <property type="evidence" value="ECO:0007669"/>
    <property type="project" value="UniProtKB-KW"/>
</dbReference>
<accession>A0A497UBR5</accession>
<keyword evidence="3" id="KW-1185">Reference proteome</keyword>
<evidence type="ECO:0000313" key="3">
    <source>
        <dbReference type="Proteomes" id="UP000233767"/>
    </source>
</evidence>
<keyword evidence="2" id="KW-0808">Transferase</keyword>
<dbReference type="Gene3D" id="3.30.565.10">
    <property type="entry name" value="Histidine kinase-like ATPase, C-terminal domain"/>
    <property type="match status" value="1"/>
</dbReference>
<name>A0A497UBR5_9FLAO</name>
<organism evidence="2 4">
    <name type="scientific">Flavobacterium lindanitolerans</name>
    <dbReference type="NCBI Taxonomy" id="428988"/>
    <lineage>
        <taxon>Bacteria</taxon>
        <taxon>Pseudomonadati</taxon>
        <taxon>Bacteroidota</taxon>
        <taxon>Flavobacteriia</taxon>
        <taxon>Flavobacteriales</taxon>
        <taxon>Flavobacteriaceae</taxon>
        <taxon>Flavobacterium</taxon>
    </lineage>
</organism>
<evidence type="ECO:0000313" key="1">
    <source>
        <dbReference type="EMBL" id="PKW20531.1"/>
    </source>
</evidence>
<dbReference type="Pfam" id="PF13589">
    <property type="entry name" value="HATPase_c_3"/>
    <property type="match status" value="1"/>
</dbReference>
<dbReference type="Proteomes" id="UP000275027">
    <property type="component" value="Unassembled WGS sequence"/>
</dbReference>
<evidence type="ECO:0000313" key="4">
    <source>
        <dbReference type="Proteomes" id="UP000275027"/>
    </source>
</evidence>
<dbReference type="EMBL" id="PJND01000009">
    <property type="protein sequence ID" value="PKW20531.1"/>
    <property type="molecule type" value="Genomic_DNA"/>
</dbReference>
<sequence length="667" mass="78681">MTKQKHTTKITYKSIEQSLNKDYKKSLAEYIWNGFDANAKQVSIIYDANQLGYFHKLHIEDNGVGIDINTIDQTFGQFLDSQKQVSNTHNGIVKGKKGKGRFSFIGFCNQAIWKTTFRQGNKQLSYDILLNKGTLPSFETSNNISSKTKKTGTTVEFNDFTELTADLLENEDFFDFLTAEFGWYLFLNRNENYALNVNNIYVDYKDVIEYSVSDNFKYGNHEFKIDFVKWKRNIGDKYYYYFLNDSLKIVDRQHTSFNNKTEDFHHSVYINSPYFDNFLPSSKEDSNPTFNELGNTKNDRTFKALIQYLNHLVAEQEKNFVREKKAEKLIEDFRRKNIFPKFRNNSYDRIREKDLENVVKEIYCLNPKIFQGLKDQQSKTIVGFLNLLLDSEQRDNILTILESLIDLSDEERLEFAKVLEDTKVIHITALINELKNRFNTVTILKKLVIELEKFTNERDHIQKVIENNYWLFGEQYHLVSADVNFETTLNNYLSFIESGKKEKSYLTSKNKLKRPDIFIARKIQSNEVINDELSIEENIIVELKRPTVVIGKEQYDQIEAYIRFIISEPQFNSELRKWKLILIGKSVDEWIKDKYESQKNKGKKFLVESVKNYEIYAMKWDDLFKIFEIRHKHLIENLDFKETVIENLMESGDIKELPFILTKSATG</sequence>
<gene>
    <name evidence="1" type="ORF">B0G92_2680</name>
    <name evidence="2" type="ORF">CLV50_2690</name>
</gene>
<dbReference type="Proteomes" id="UP000233767">
    <property type="component" value="Unassembled WGS sequence"/>
</dbReference>
<dbReference type="EMBL" id="RCCB01000013">
    <property type="protein sequence ID" value="RLJ23974.1"/>
    <property type="molecule type" value="Genomic_DNA"/>
</dbReference>
<dbReference type="SUPFAM" id="SSF55874">
    <property type="entry name" value="ATPase domain of HSP90 chaperone/DNA topoisomerase II/histidine kinase"/>
    <property type="match status" value="1"/>
</dbReference>
<proteinExistence type="predicted"/>
<reference evidence="2 4" key="2">
    <citation type="submission" date="2018-10" db="EMBL/GenBank/DDBJ databases">
        <title>Genomic Encyclopedia of Archaeal and Bacterial Type Strains, Phase II (KMG-II): from individual species to whole genera.</title>
        <authorList>
            <person name="Goeker M."/>
        </authorList>
    </citation>
    <scope>NUCLEOTIDE SEQUENCE [LARGE SCALE GENOMIC DNA]</scope>
    <source>
        <strain evidence="2 4">DSM 21886</strain>
    </source>
</reference>
<reference evidence="1 3" key="1">
    <citation type="submission" date="2017-12" db="EMBL/GenBank/DDBJ databases">
        <title>Genomic Encyclopedia of Type Strains, Phase III (KMG-III): the genomes of soil and plant-associated and newly described type strains.</title>
        <authorList>
            <person name="Whitman W."/>
        </authorList>
    </citation>
    <scope>NUCLEOTIDE SEQUENCE [LARGE SCALE GENOMIC DNA]</scope>
    <source>
        <strain evidence="1 3">IP-10</strain>
    </source>
</reference>
<comment type="caution">
    <text evidence="2">The sequence shown here is derived from an EMBL/GenBank/DDBJ whole genome shotgun (WGS) entry which is preliminary data.</text>
</comment>
<evidence type="ECO:0000313" key="2">
    <source>
        <dbReference type="EMBL" id="RLJ23974.1"/>
    </source>
</evidence>
<dbReference type="RefSeq" id="WP_101472556.1">
    <property type="nucleotide sequence ID" value="NZ_PJND01000009.1"/>
</dbReference>
<keyword evidence="2" id="KW-0418">Kinase</keyword>